<gene>
    <name evidence="1" type="ORF">KDA_74090</name>
</gene>
<protein>
    <submittedName>
        <fullName evidence="1">Uncharacterized protein</fullName>
    </submittedName>
</protein>
<dbReference type="EMBL" id="BIFT01000002">
    <property type="protein sequence ID" value="GCE31925.1"/>
    <property type="molecule type" value="Genomic_DNA"/>
</dbReference>
<dbReference type="AlphaFoldDB" id="A0A402BKP4"/>
<keyword evidence="2" id="KW-1185">Reference proteome</keyword>
<evidence type="ECO:0000313" key="1">
    <source>
        <dbReference type="EMBL" id="GCE31925.1"/>
    </source>
</evidence>
<proteinExistence type="predicted"/>
<evidence type="ECO:0000313" key="2">
    <source>
        <dbReference type="Proteomes" id="UP000287171"/>
    </source>
</evidence>
<organism evidence="1 2">
    <name type="scientific">Dictyobacter alpinus</name>
    <dbReference type="NCBI Taxonomy" id="2014873"/>
    <lineage>
        <taxon>Bacteria</taxon>
        <taxon>Bacillati</taxon>
        <taxon>Chloroflexota</taxon>
        <taxon>Ktedonobacteria</taxon>
        <taxon>Ktedonobacterales</taxon>
        <taxon>Dictyobacteraceae</taxon>
        <taxon>Dictyobacter</taxon>
    </lineage>
</organism>
<dbReference type="Proteomes" id="UP000287171">
    <property type="component" value="Unassembled WGS sequence"/>
</dbReference>
<sequence length="81" mass="9059">MARLAFICSANEFYICSECENNQAEITKVVPEPDMCQTTLKTCLATLITNVGRMVSQALTAWHLSIIMSEQSFIMNDHSLT</sequence>
<reference evidence="2" key="1">
    <citation type="submission" date="2018-12" db="EMBL/GenBank/DDBJ databases">
        <title>Tengunoibacter tsumagoiensis gen. nov., sp. nov., Dictyobacter kobayashii sp. nov., D. alpinus sp. nov., and D. joshuensis sp. nov. and description of Dictyobacteraceae fam. nov. within the order Ktedonobacterales isolated from Tengu-no-mugimeshi.</title>
        <authorList>
            <person name="Wang C.M."/>
            <person name="Zheng Y."/>
            <person name="Sakai Y."/>
            <person name="Toyoda A."/>
            <person name="Minakuchi Y."/>
            <person name="Abe K."/>
            <person name="Yokota A."/>
            <person name="Yabe S."/>
        </authorList>
    </citation>
    <scope>NUCLEOTIDE SEQUENCE [LARGE SCALE GENOMIC DNA]</scope>
    <source>
        <strain evidence="2">Uno16</strain>
    </source>
</reference>
<accession>A0A402BKP4</accession>
<name>A0A402BKP4_9CHLR</name>
<comment type="caution">
    <text evidence="1">The sequence shown here is derived from an EMBL/GenBank/DDBJ whole genome shotgun (WGS) entry which is preliminary data.</text>
</comment>